<feature type="domain" description="Ubiquinol-cytochrome c chaperone" evidence="2">
    <location>
        <begin position="131"/>
        <end position="257"/>
    </location>
</feature>
<organism evidence="3 4">
    <name type="scientific">Dictyostelium purpureum</name>
    <name type="common">Slime mold</name>
    <dbReference type="NCBI Taxonomy" id="5786"/>
    <lineage>
        <taxon>Eukaryota</taxon>
        <taxon>Amoebozoa</taxon>
        <taxon>Evosea</taxon>
        <taxon>Eumycetozoa</taxon>
        <taxon>Dictyostelia</taxon>
        <taxon>Dictyosteliales</taxon>
        <taxon>Dictyosteliaceae</taxon>
        <taxon>Dictyostelium</taxon>
    </lineage>
</organism>
<dbReference type="AlphaFoldDB" id="F0Z6U3"/>
<keyword evidence="4" id="KW-1185">Reference proteome</keyword>
<dbReference type="EMBL" id="GL870943">
    <property type="protein sequence ID" value="EGC40322.1"/>
    <property type="molecule type" value="Genomic_DNA"/>
</dbReference>
<dbReference type="PANTHER" id="PTHR12184:SF1">
    <property type="entry name" value="UBIQUINOL-CYTOCHROME-C REDUCTASE COMPLEX ASSEMBLY FACTOR 1"/>
    <property type="match status" value="1"/>
</dbReference>
<dbReference type="OrthoDB" id="10253878at2759"/>
<protein>
    <recommendedName>
        <fullName evidence="2">Ubiquinol-cytochrome c chaperone domain-containing protein</fullName>
    </recommendedName>
</protein>
<evidence type="ECO:0000313" key="3">
    <source>
        <dbReference type="EMBL" id="EGC40322.1"/>
    </source>
</evidence>
<dbReference type="eggNOG" id="KOG2873">
    <property type="taxonomic scope" value="Eukaryota"/>
</dbReference>
<dbReference type="GeneID" id="10503554"/>
<sequence>MINIYKQKTINLSLNNKVVLNTIKSSNRPFSIINYNNNRLFCTSSNNNKDINNNESLIKDEKLNNVDPSIILLKYEPNVKHMTKEEMKKDERPWHLRLMGFYSKDTLSLHNSYNIYEAITKQSSDIEFYKQFGLPVNVRSWFAVSVLNIWISYVRLRKEGAKNSKQIQIDLYDRFWEDLEKKIALAGIKRRFIPKYLREFYTSYLGSLIAYDEALFDDATLVNAIWRNFFAMSEDVKTEQLLNLVKYVRYQLNHLDNDVKEVINIDYIPINKVKSL</sequence>
<name>F0Z6U3_DICPU</name>
<reference evidence="4" key="1">
    <citation type="journal article" date="2011" name="Genome Biol.">
        <title>Comparative genomics of the social amoebae Dictyostelium discoideum and Dictyostelium purpureum.</title>
        <authorList>
            <consortium name="US DOE Joint Genome Institute (JGI-PGF)"/>
            <person name="Sucgang R."/>
            <person name="Kuo A."/>
            <person name="Tian X."/>
            <person name="Salerno W."/>
            <person name="Parikh A."/>
            <person name="Feasley C.L."/>
            <person name="Dalin E."/>
            <person name="Tu H."/>
            <person name="Huang E."/>
            <person name="Barry K."/>
            <person name="Lindquist E."/>
            <person name="Shapiro H."/>
            <person name="Bruce D."/>
            <person name="Schmutz J."/>
            <person name="Salamov A."/>
            <person name="Fey P."/>
            <person name="Gaudet P."/>
            <person name="Anjard C."/>
            <person name="Babu M.M."/>
            <person name="Basu S."/>
            <person name="Bushmanova Y."/>
            <person name="van der Wel H."/>
            <person name="Katoh-Kurasawa M."/>
            <person name="Dinh C."/>
            <person name="Coutinho P.M."/>
            <person name="Saito T."/>
            <person name="Elias M."/>
            <person name="Schaap P."/>
            <person name="Kay R.R."/>
            <person name="Henrissat B."/>
            <person name="Eichinger L."/>
            <person name="Rivero F."/>
            <person name="Putnam N.H."/>
            <person name="West C.M."/>
            <person name="Loomis W.F."/>
            <person name="Chisholm R.L."/>
            <person name="Shaulsky G."/>
            <person name="Strassmann J.E."/>
            <person name="Queller D.C."/>
            <person name="Kuspa A."/>
            <person name="Grigoriev I.V."/>
        </authorList>
    </citation>
    <scope>NUCLEOTIDE SEQUENCE [LARGE SCALE GENOMIC DNA]</scope>
    <source>
        <strain evidence="4">QSDP1</strain>
    </source>
</reference>
<dbReference type="InterPro" id="IPR021150">
    <property type="entry name" value="Ubiq_cyt_c_chap"/>
</dbReference>
<dbReference type="InParanoid" id="F0Z6U3"/>
<dbReference type="OMA" id="NIWISYV"/>
<dbReference type="FunCoup" id="F0Z6U3">
    <property type="interactions" value="184"/>
</dbReference>
<gene>
    <name evidence="3" type="ORF">DICPUDRAFT_146713</name>
</gene>
<dbReference type="Proteomes" id="UP000001064">
    <property type="component" value="Unassembled WGS sequence"/>
</dbReference>
<evidence type="ECO:0000259" key="2">
    <source>
        <dbReference type="Pfam" id="PF03981"/>
    </source>
</evidence>
<dbReference type="GO" id="GO:0034551">
    <property type="term" value="P:mitochondrial respiratory chain complex III assembly"/>
    <property type="evidence" value="ECO:0000318"/>
    <property type="project" value="GO_Central"/>
</dbReference>
<dbReference type="InterPro" id="IPR007129">
    <property type="entry name" value="Ubiqinol_cyt_c_chaperone_CPB3"/>
</dbReference>
<dbReference type="VEuPathDB" id="AmoebaDB:DICPUDRAFT_146713"/>
<dbReference type="STRING" id="5786.F0Z6U3"/>
<dbReference type="KEGG" id="dpp:DICPUDRAFT_146713"/>
<dbReference type="Pfam" id="PF03981">
    <property type="entry name" value="Ubiq_cyt_C_chap"/>
    <property type="match status" value="1"/>
</dbReference>
<comment type="similarity">
    <text evidence="1">Belongs to the CBP3 family.</text>
</comment>
<evidence type="ECO:0000313" key="4">
    <source>
        <dbReference type="Proteomes" id="UP000001064"/>
    </source>
</evidence>
<proteinExistence type="inferred from homology"/>
<accession>F0Z6U3</accession>
<dbReference type="PANTHER" id="PTHR12184">
    <property type="entry name" value="UBIQUINOL-CYTOCHROME C REDUCTASE COMPLEX ASSEMBLY FACTOR 1 FAMILY MEMBER"/>
    <property type="match status" value="1"/>
</dbReference>
<dbReference type="RefSeq" id="XP_003283073.1">
    <property type="nucleotide sequence ID" value="XM_003283025.1"/>
</dbReference>
<dbReference type="GO" id="GO:0005739">
    <property type="term" value="C:mitochondrion"/>
    <property type="evidence" value="ECO:0000318"/>
    <property type="project" value="GO_Central"/>
</dbReference>
<evidence type="ECO:0000256" key="1">
    <source>
        <dbReference type="ARBA" id="ARBA00006407"/>
    </source>
</evidence>